<evidence type="ECO:0000256" key="1">
    <source>
        <dbReference type="ARBA" id="ARBA00008136"/>
    </source>
</evidence>
<evidence type="ECO:0000256" key="3">
    <source>
        <dbReference type="ARBA" id="ARBA00022763"/>
    </source>
</evidence>
<proteinExistence type="inferred from homology"/>
<organism evidence="9 10">
    <name type="scientific">Cuneatibacter caecimuris</name>
    <dbReference type="NCBI Taxonomy" id="1796618"/>
    <lineage>
        <taxon>Bacteria</taxon>
        <taxon>Bacillati</taxon>
        <taxon>Bacillota</taxon>
        <taxon>Clostridia</taxon>
        <taxon>Lachnospirales</taxon>
        <taxon>Lachnospiraceae</taxon>
        <taxon>Cuneatibacter</taxon>
    </lineage>
</organism>
<keyword evidence="4 8" id="KW-0378">Hydrolase</keyword>
<keyword evidence="3" id="KW-0227">DNA damage</keyword>
<evidence type="ECO:0000256" key="6">
    <source>
        <dbReference type="ARBA" id="ARBA00023125"/>
    </source>
</evidence>
<dbReference type="PANTHER" id="PTHR13604">
    <property type="entry name" value="DC12-RELATED"/>
    <property type="match status" value="1"/>
</dbReference>
<keyword evidence="6" id="KW-0238">DNA-binding</keyword>
<dbReference type="RefSeq" id="WP_130435438.1">
    <property type="nucleotide sequence ID" value="NZ_SGXF01000004.1"/>
</dbReference>
<keyword evidence="5" id="KW-0190">Covalent protein-DNA linkage</keyword>
<keyword evidence="2 8" id="KW-0645">Protease</keyword>
<comment type="similarity">
    <text evidence="1 8">Belongs to the SOS response-associated peptidase family.</text>
</comment>
<comment type="caution">
    <text evidence="9">The sequence shown here is derived from an EMBL/GenBank/DDBJ whole genome shotgun (WGS) entry which is preliminary data.</text>
</comment>
<gene>
    <name evidence="9" type="ORF">EV209_2159</name>
</gene>
<sequence>MCGRYYIDPEAVREVEKLVNEIDASLKVKAQRDVHPSEDALVICGNSRGLLAEKMRWGFPMHTGKGLLINARAESAAERKTFRDSVMNRRCVIPAAGFYEWDRQKEKVTFYREDSPVIYLAGCYSRYEDRECFVILTTEANPSVAEVHGRMPLILDGEEVGRWIGDAGWTEQALGKTPVLLENRRGYEQMRLEDLI</sequence>
<dbReference type="SUPFAM" id="SSF143081">
    <property type="entry name" value="BB1717-like"/>
    <property type="match status" value="1"/>
</dbReference>
<keyword evidence="10" id="KW-1185">Reference proteome</keyword>
<evidence type="ECO:0000256" key="7">
    <source>
        <dbReference type="ARBA" id="ARBA00023239"/>
    </source>
</evidence>
<dbReference type="GO" id="GO:0106300">
    <property type="term" value="P:protein-DNA covalent cross-linking repair"/>
    <property type="evidence" value="ECO:0007669"/>
    <property type="project" value="InterPro"/>
</dbReference>
<dbReference type="AlphaFoldDB" id="A0A4V2F5X3"/>
<dbReference type="Proteomes" id="UP000292927">
    <property type="component" value="Unassembled WGS sequence"/>
</dbReference>
<dbReference type="GO" id="GO:0016829">
    <property type="term" value="F:lyase activity"/>
    <property type="evidence" value="ECO:0007669"/>
    <property type="project" value="UniProtKB-KW"/>
</dbReference>
<keyword evidence="7" id="KW-0456">Lyase</keyword>
<dbReference type="EMBL" id="SGXF01000004">
    <property type="protein sequence ID" value="RZS94319.1"/>
    <property type="molecule type" value="Genomic_DNA"/>
</dbReference>
<evidence type="ECO:0000256" key="8">
    <source>
        <dbReference type="RuleBase" id="RU364100"/>
    </source>
</evidence>
<evidence type="ECO:0000313" key="10">
    <source>
        <dbReference type="Proteomes" id="UP000292927"/>
    </source>
</evidence>
<dbReference type="OrthoDB" id="9782620at2"/>
<dbReference type="Pfam" id="PF02586">
    <property type="entry name" value="SRAP"/>
    <property type="match status" value="1"/>
</dbReference>
<dbReference type="GO" id="GO:0006508">
    <property type="term" value="P:proteolysis"/>
    <property type="evidence" value="ECO:0007669"/>
    <property type="project" value="UniProtKB-KW"/>
</dbReference>
<dbReference type="GO" id="GO:0008233">
    <property type="term" value="F:peptidase activity"/>
    <property type="evidence" value="ECO:0007669"/>
    <property type="project" value="UniProtKB-KW"/>
</dbReference>
<dbReference type="InterPro" id="IPR003738">
    <property type="entry name" value="SRAP"/>
</dbReference>
<dbReference type="EC" id="3.4.-.-" evidence="8"/>
<evidence type="ECO:0000256" key="4">
    <source>
        <dbReference type="ARBA" id="ARBA00022801"/>
    </source>
</evidence>
<evidence type="ECO:0000256" key="2">
    <source>
        <dbReference type="ARBA" id="ARBA00022670"/>
    </source>
</evidence>
<dbReference type="InterPro" id="IPR036590">
    <property type="entry name" value="SRAP-like"/>
</dbReference>
<accession>A0A4V2F5X3</accession>
<dbReference type="PANTHER" id="PTHR13604:SF0">
    <property type="entry name" value="ABASIC SITE PROCESSING PROTEIN HMCES"/>
    <property type="match status" value="1"/>
</dbReference>
<dbReference type="Gene3D" id="3.90.1680.10">
    <property type="entry name" value="SOS response associated peptidase-like"/>
    <property type="match status" value="1"/>
</dbReference>
<reference evidence="9 10" key="1">
    <citation type="submission" date="2019-02" db="EMBL/GenBank/DDBJ databases">
        <title>Genomic Encyclopedia of Type Strains, Phase IV (KMG-IV): sequencing the most valuable type-strain genomes for metagenomic binning, comparative biology and taxonomic classification.</title>
        <authorList>
            <person name="Goeker M."/>
        </authorList>
    </citation>
    <scope>NUCLEOTIDE SEQUENCE [LARGE SCALE GENOMIC DNA]</scope>
    <source>
        <strain evidence="9 10">DSM 29486</strain>
    </source>
</reference>
<dbReference type="GO" id="GO:0003697">
    <property type="term" value="F:single-stranded DNA binding"/>
    <property type="evidence" value="ECO:0007669"/>
    <property type="project" value="InterPro"/>
</dbReference>
<evidence type="ECO:0000313" key="9">
    <source>
        <dbReference type="EMBL" id="RZS94319.1"/>
    </source>
</evidence>
<evidence type="ECO:0000256" key="5">
    <source>
        <dbReference type="ARBA" id="ARBA00023124"/>
    </source>
</evidence>
<protein>
    <recommendedName>
        <fullName evidence="8">Abasic site processing protein</fullName>
        <ecNumber evidence="8">3.4.-.-</ecNumber>
    </recommendedName>
</protein>
<name>A0A4V2F5X3_9FIRM</name>